<dbReference type="Gene3D" id="1.20.1050.10">
    <property type="match status" value="1"/>
</dbReference>
<dbReference type="Proteomes" id="UP000310158">
    <property type="component" value="Unassembled WGS sequence"/>
</dbReference>
<dbReference type="InterPro" id="IPR012336">
    <property type="entry name" value="Thioredoxin-like_fold"/>
</dbReference>
<sequence>MASIKLYGFPKTDPNAPSVSGFCQKLETFLRATSFTSYTLESTTPSSAPKGKLPYIVLTHADGRAPETIADSHFIICRLVALGLAPDLDASLTPAQRADSRAWQAWTEELLYTAVVQTRWARDHNYAATYASMSIPGLVKPIVMWSLRRRLVELMRTVGIGKHSVEEVDQLMKEWVDGLDARLEGKTFFHGGEHPTLVDIVLGGFLIQCVGQRSNAEFKKMVMENETLKAYTARSTKTWFPEYKELLKELE</sequence>
<dbReference type="InterPro" id="IPR026928">
    <property type="entry name" value="FAX/IsoI-like"/>
</dbReference>
<dbReference type="PANTHER" id="PTHR12289:SF41">
    <property type="entry name" value="FAILED AXON CONNECTIONS-RELATED"/>
    <property type="match status" value="1"/>
</dbReference>
<dbReference type="SFLD" id="SFLDG01200">
    <property type="entry name" value="SUF1.1"/>
    <property type="match status" value="1"/>
</dbReference>
<dbReference type="InterPro" id="IPR050931">
    <property type="entry name" value="Mito_Protein_Transport_Metaxin"/>
</dbReference>
<protein>
    <recommendedName>
        <fullName evidence="2">Thioredoxin-like fold domain-containing protein</fullName>
    </recommendedName>
</protein>
<dbReference type="EMBL" id="SGPL01000070">
    <property type="protein sequence ID" value="THH18628.1"/>
    <property type="molecule type" value="Genomic_DNA"/>
</dbReference>
<dbReference type="SUPFAM" id="SSF47616">
    <property type="entry name" value="GST C-terminal domain-like"/>
    <property type="match status" value="1"/>
</dbReference>
<proteinExistence type="inferred from homology"/>
<dbReference type="CDD" id="cd00299">
    <property type="entry name" value="GST_C_family"/>
    <property type="match status" value="1"/>
</dbReference>
<evidence type="ECO:0000313" key="4">
    <source>
        <dbReference type="Proteomes" id="UP000310158"/>
    </source>
</evidence>
<organism evidence="3 4">
    <name type="scientific">Bondarzewia mesenterica</name>
    <dbReference type="NCBI Taxonomy" id="1095465"/>
    <lineage>
        <taxon>Eukaryota</taxon>
        <taxon>Fungi</taxon>
        <taxon>Dikarya</taxon>
        <taxon>Basidiomycota</taxon>
        <taxon>Agaricomycotina</taxon>
        <taxon>Agaricomycetes</taxon>
        <taxon>Russulales</taxon>
        <taxon>Bondarzewiaceae</taxon>
        <taxon>Bondarzewia</taxon>
    </lineage>
</organism>
<feature type="domain" description="Thioredoxin-like fold" evidence="2">
    <location>
        <begin position="22"/>
        <end position="125"/>
    </location>
</feature>
<keyword evidence="4" id="KW-1185">Reference proteome</keyword>
<dbReference type="InterPro" id="IPR040079">
    <property type="entry name" value="Glutathione_S-Trfase"/>
</dbReference>
<dbReference type="Pfam" id="PF17172">
    <property type="entry name" value="GST_N_4"/>
    <property type="match status" value="1"/>
</dbReference>
<dbReference type="PANTHER" id="PTHR12289">
    <property type="entry name" value="METAXIN RELATED"/>
    <property type="match status" value="1"/>
</dbReference>
<accession>A0A4S4M2Q3</accession>
<reference evidence="3 4" key="1">
    <citation type="submission" date="2019-02" db="EMBL/GenBank/DDBJ databases">
        <title>Genome sequencing of the rare red list fungi Bondarzewia mesenterica.</title>
        <authorList>
            <person name="Buettner E."/>
            <person name="Kellner H."/>
        </authorList>
    </citation>
    <scope>NUCLEOTIDE SEQUENCE [LARGE SCALE GENOMIC DNA]</scope>
    <source>
        <strain evidence="3 4">DSM 108281</strain>
    </source>
</reference>
<evidence type="ECO:0000256" key="1">
    <source>
        <dbReference type="ARBA" id="ARBA00006475"/>
    </source>
</evidence>
<name>A0A4S4M2Q3_9AGAM</name>
<evidence type="ECO:0000259" key="2">
    <source>
        <dbReference type="Pfam" id="PF17172"/>
    </source>
</evidence>
<evidence type="ECO:0000313" key="3">
    <source>
        <dbReference type="EMBL" id="THH18628.1"/>
    </source>
</evidence>
<comment type="caution">
    <text evidence="3">The sequence shown here is derived from an EMBL/GenBank/DDBJ whole genome shotgun (WGS) entry which is preliminary data.</text>
</comment>
<dbReference type="InterPro" id="IPR036282">
    <property type="entry name" value="Glutathione-S-Trfase_C_sf"/>
</dbReference>
<dbReference type="OrthoDB" id="5809458at2759"/>
<comment type="similarity">
    <text evidence="1">Belongs to the FAX family.</text>
</comment>
<dbReference type="SFLD" id="SFLDS00019">
    <property type="entry name" value="Glutathione_Transferase_(cytos"/>
    <property type="match status" value="1"/>
</dbReference>
<dbReference type="GO" id="GO:0005737">
    <property type="term" value="C:cytoplasm"/>
    <property type="evidence" value="ECO:0007669"/>
    <property type="project" value="TreeGrafter"/>
</dbReference>
<dbReference type="AlphaFoldDB" id="A0A4S4M2Q3"/>
<dbReference type="SFLD" id="SFLDG01180">
    <property type="entry name" value="SUF1"/>
    <property type="match status" value="1"/>
</dbReference>
<gene>
    <name evidence="3" type="ORF">EW146_g2391</name>
</gene>